<dbReference type="Proteomes" id="UP001575105">
    <property type="component" value="Unassembled WGS sequence"/>
</dbReference>
<dbReference type="EMBL" id="JBGUBD010000020">
    <property type="protein sequence ID" value="MFA9480390.1"/>
    <property type="molecule type" value="Genomic_DNA"/>
</dbReference>
<proteinExistence type="predicted"/>
<sequence>MNDDPPRPILAAILLTTGRGLAAASLTASWWMADDRQALGAVLVHPIASPLGGRPTQTNRQPRATSS</sequence>
<feature type="compositionally biased region" description="Polar residues" evidence="1">
    <location>
        <begin position="55"/>
        <end position="67"/>
    </location>
</feature>
<gene>
    <name evidence="2" type="ORF">ACERK3_19140</name>
</gene>
<feature type="region of interest" description="Disordered" evidence="1">
    <location>
        <begin position="47"/>
        <end position="67"/>
    </location>
</feature>
<evidence type="ECO:0000313" key="3">
    <source>
        <dbReference type="Proteomes" id="UP001575105"/>
    </source>
</evidence>
<comment type="caution">
    <text evidence="2">The sequence shown here is derived from an EMBL/GenBank/DDBJ whole genome shotgun (WGS) entry which is preliminary data.</text>
</comment>
<keyword evidence="3" id="KW-1185">Reference proteome</keyword>
<name>A0ABV4U9U9_9BACT</name>
<evidence type="ECO:0000256" key="1">
    <source>
        <dbReference type="SAM" id="MobiDB-lite"/>
    </source>
</evidence>
<protein>
    <submittedName>
        <fullName evidence="2">Uncharacterized protein</fullName>
    </submittedName>
</protein>
<dbReference type="RefSeq" id="WP_425347324.1">
    <property type="nucleotide sequence ID" value="NZ_JBGUBD010000020.1"/>
</dbReference>
<accession>A0ABV4U9U9</accession>
<organism evidence="2 3">
    <name type="scientific">Natronomicrosphaera hydrolytica</name>
    <dbReference type="NCBI Taxonomy" id="3242702"/>
    <lineage>
        <taxon>Bacteria</taxon>
        <taxon>Pseudomonadati</taxon>
        <taxon>Planctomycetota</taxon>
        <taxon>Phycisphaerae</taxon>
        <taxon>Phycisphaerales</taxon>
        <taxon>Phycisphaeraceae</taxon>
        <taxon>Natronomicrosphaera</taxon>
    </lineage>
</organism>
<evidence type="ECO:0000313" key="2">
    <source>
        <dbReference type="EMBL" id="MFA9480390.1"/>
    </source>
</evidence>
<reference evidence="2 3" key="1">
    <citation type="submission" date="2024-08" db="EMBL/GenBank/DDBJ databases">
        <title>Whole-genome sequencing of halo(alkali)philic microorganisms from hypersaline lakes.</title>
        <authorList>
            <person name="Sorokin D.Y."/>
            <person name="Merkel A.Y."/>
            <person name="Messina E."/>
            <person name="Yakimov M."/>
        </authorList>
    </citation>
    <scope>NUCLEOTIDE SEQUENCE [LARGE SCALE GENOMIC DNA]</scope>
    <source>
        <strain evidence="2 3">AB-hyl4</strain>
    </source>
</reference>